<dbReference type="EMBL" id="BMAW01114088">
    <property type="protein sequence ID" value="GFT60145.1"/>
    <property type="molecule type" value="Genomic_DNA"/>
</dbReference>
<dbReference type="Proteomes" id="UP000887013">
    <property type="component" value="Unassembled WGS sequence"/>
</dbReference>
<evidence type="ECO:0000313" key="2">
    <source>
        <dbReference type="Proteomes" id="UP000887013"/>
    </source>
</evidence>
<protein>
    <submittedName>
        <fullName evidence="1">Uncharacterized protein</fullName>
    </submittedName>
</protein>
<proteinExistence type="predicted"/>
<comment type="caution">
    <text evidence="1">The sequence shown here is derived from an EMBL/GenBank/DDBJ whole genome shotgun (WGS) entry which is preliminary data.</text>
</comment>
<evidence type="ECO:0000313" key="1">
    <source>
        <dbReference type="EMBL" id="GFT60145.1"/>
    </source>
</evidence>
<reference evidence="1" key="1">
    <citation type="submission" date="2020-08" db="EMBL/GenBank/DDBJ databases">
        <title>Multicomponent nature underlies the extraordinary mechanical properties of spider dragline silk.</title>
        <authorList>
            <person name="Kono N."/>
            <person name="Nakamura H."/>
            <person name="Mori M."/>
            <person name="Yoshida Y."/>
            <person name="Ohtoshi R."/>
            <person name="Malay A.D."/>
            <person name="Moran D.A.P."/>
            <person name="Tomita M."/>
            <person name="Numata K."/>
            <person name="Arakawa K."/>
        </authorList>
    </citation>
    <scope>NUCLEOTIDE SEQUENCE</scope>
</reference>
<name>A0A8X6PAC1_NEPPI</name>
<gene>
    <name evidence="1" type="ORF">NPIL_83531</name>
</gene>
<accession>A0A8X6PAC1</accession>
<dbReference type="AlphaFoldDB" id="A0A8X6PAC1"/>
<keyword evidence="2" id="KW-1185">Reference proteome</keyword>
<organism evidence="1 2">
    <name type="scientific">Nephila pilipes</name>
    <name type="common">Giant wood spider</name>
    <name type="synonym">Nephila maculata</name>
    <dbReference type="NCBI Taxonomy" id="299642"/>
    <lineage>
        <taxon>Eukaryota</taxon>
        <taxon>Metazoa</taxon>
        <taxon>Ecdysozoa</taxon>
        <taxon>Arthropoda</taxon>
        <taxon>Chelicerata</taxon>
        <taxon>Arachnida</taxon>
        <taxon>Araneae</taxon>
        <taxon>Araneomorphae</taxon>
        <taxon>Entelegynae</taxon>
        <taxon>Araneoidea</taxon>
        <taxon>Nephilidae</taxon>
        <taxon>Nephila</taxon>
    </lineage>
</organism>
<sequence>MLRRTTKIMEGKFERRNRKCVLRDIMKTTANNDMVKKSTSSVTSNDRMLKELIKMSFGVRLSRYCSRAAQFMFSTKECRKHEHLSSTKRGKEE</sequence>